<dbReference type="Proteomes" id="UP000614601">
    <property type="component" value="Unassembled WGS sequence"/>
</dbReference>
<dbReference type="EMBL" id="CAJFDH010000001">
    <property type="protein sequence ID" value="CAD5205363.1"/>
    <property type="molecule type" value="Genomic_DNA"/>
</dbReference>
<feature type="region of interest" description="Disordered" evidence="1">
    <location>
        <begin position="1"/>
        <end position="44"/>
    </location>
</feature>
<proteinExistence type="predicted"/>
<gene>
    <name evidence="2" type="ORF">BOKJ2_LOCUS47</name>
</gene>
<evidence type="ECO:0000256" key="1">
    <source>
        <dbReference type="SAM" id="MobiDB-lite"/>
    </source>
</evidence>
<dbReference type="EMBL" id="CAJFCW020000001">
    <property type="protein sequence ID" value="CAG9076969.1"/>
    <property type="molecule type" value="Genomic_DNA"/>
</dbReference>
<evidence type="ECO:0000313" key="3">
    <source>
        <dbReference type="Proteomes" id="UP000614601"/>
    </source>
</evidence>
<name>A0A811JQ20_9BILA</name>
<reference evidence="2" key="1">
    <citation type="submission" date="2020-09" db="EMBL/GenBank/DDBJ databases">
        <authorList>
            <person name="Kikuchi T."/>
        </authorList>
    </citation>
    <scope>NUCLEOTIDE SEQUENCE</scope>
    <source>
        <strain evidence="2">SH1</strain>
    </source>
</reference>
<dbReference type="AlphaFoldDB" id="A0A811JQ20"/>
<evidence type="ECO:0000313" key="2">
    <source>
        <dbReference type="EMBL" id="CAD5205363.1"/>
    </source>
</evidence>
<accession>A0A811JQ20</accession>
<keyword evidence="3" id="KW-1185">Reference proteome</keyword>
<dbReference type="OrthoDB" id="5794751at2759"/>
<comment type="caution">
    <text evidence="2">The sequence shown here is derived from an EMBL/GenBank/DDBJ whole genome shotgun (WGS) entry which is preliminary data.</text>
</comment>
<organism evidence="2 3">
    <name type="scientific">Bursaphelenchus okinawaensis</name>
    <dbReference type="NCBI Taxonomy" id="465554"/>
    <lineage>
        <taxon>Eukaryota</taxon>
        <taxon>Metazoa</taxon>
        <taxon>Ecdysozoa</taxon>
        <taxon>Nematoda</taxon>
        <taxon>Chromadorea</taxon>
        <taxon>Rhabditida</taxon>
        <taxon>Tylenchina</taxon>
        <taxon>Tylenchomorpha</taxon>
        <taxon>Aphelenchoidea</taxon>
        <taxon>Aphelenchoididae</taxon>
        <taxon>Bursaphelenchus</taxon>
    </lineage>
</organism>
<sequence length="97" mass="10707">MLNGWLQRADSIRQSRPGSLKSCRSKKFGRDEGSDGVAQPCPEPTGMCAVEIGSGLTSGLESLANELLGQPQTPIQRFYGRFPELFRKKKRPIQSVK</sequence>
<dbReference type="Proteomes" id="UP000783686">
    <property type="component" value="Unassembled WGS sequence"/>
</dbReference>
<protein>
    <submittedName>
        <fullName evidence="2">Uncharacterized protein</fullName>
    </submittedName>
</protein>